<reference evidence="1 2" key="1">
    <citation type="submission" date="2020-02" db="EMBL/GenBank/DDBJ databases">
        <authorList>
            <person name="Ma Q."/>
            <person name="Huang Y."/>
            <person name="Song X."/>
            <person name="Pei D."/>
        </authorList>
    </citation>
    <scope>NUCLEOTIDE SEQUENCE [LARGE SCALE GENOMIC DNA]</scope>
    <source>
        <strain evidence="1">Sxm20200214</strain>
        <tissue evidence="1">Leaf</tissue>
    </source>
</reference>
<name>A0A8X7WFC6_BRACI</name>
<protein>
    <submittedName>
        <fullName evidence="1">Uncharacterized protein</fullName>
    </submittedName>
</protein>
<accession>A0A8X7WFC6</accession>
<sequence length="180" mass="20328">MLELEVEFLPRADYLKRLCSRGWEPHVRNHALDWILKGLSEWESSCGCQRSRRCKIKNTGTGIGEDFVCSSAKKVGKYIEEHAAAKEKMSLFSLASWTRRCLEKLIATSVRIPQAVMNKLVEDEAHLEKKIDEMKVNDEKNLALSLLLESVMNPTQPLHPITNLFGTNDAEITSENGASL</sequence>
<proteinExistence type="predicted"/>
<dbReference type="Proteomes" id="UP000886595">
    <property type="component" value="Unassembled WGS sequence"/>
</dbReference>
<organism evidence="1 2">
    <name type="scientific">Brassica carinata</name>
    <name type="common">Ethiopian mustard</name>
    <name type="synonym">Abyssinian cabbage</name>
    <dbReference type="NCBI Taxonomy" id="52824"/>
    <lineage>
        <taxon>Eukaryota</taxon>
        <taxon>Viridiplantae</taxon>
        <taxon>Streptophyta</taxon>
        <taxon>Embryophyta</taxon>
        <taxon>Tracheophyta</taxon>
        <taxon>Spermatophyta</taxon>
        <taxon>Magnoliopsida</taxon>
        <taxon>eudicotyledons</taxon>
        <taxon>Gunneridae</taxon>
        <taxon>Pentapetalae</taxon>
        <taxon>rosids</taxon>
        <taxon>malvids</taxon>
        <taxon>Brassicales</taxon>
        <taxon>Brassicaceae</taxon>
        <taxon>Brassiceae</taxon>
        <taxon>Brassica</taxon>
    </lineage>
</organism>
<keyword evidence="2" id="KW-1185">Reference proteome</keyword>
<evidence type="ECO:0000313" key="2">
    <source>
        <dbReference type="Proteomes" id="UP000886595"/>
    </source>
</evidence>
<gene>
    <name evidence="1" type="ORF">Bca52824_011399</name>
</gene>
<evidence type="ECO:0000313" key="1">
    <source>
        <dbReference type="EMBL" id="KAG2328671.1"/>
    </source>
</evidence>
<dbReference type="AlphaFoldDB" id="A0A8X7WFC6"/>
<dbReference type="EMBL" id="JAAMPC010000002">
    <property type="protein sequence ID" value="KAG2328671.1"/>
    <property type="molecule type" value="Genomic_DNA"/>
</dbReference>
<comment type="caution">
    <text evidence="1">The sequence shown here is derived from an EMBL/GenBank/DDBJ whole genome shotgun (WGS) entry which is preliminary data.</text>
</comment>